<sequence>MRLEVPWYQLRRGAQLLTVDRRLWTRCFFPMHNILPFLLLLSFSGFAQQVSDSIFESGILIRSIENPVLEEMSGLAFSKNHPDKFYTHTDSGGEATVYILDSLGNEIGKIVLKDTENRDWEDIAVGPGPGGKSYVYVAEIGDNAGVHKSVKIYRFLEPSTIEKKITVKPEVLKFTYPEGAMDAESLFVDPISGDLFIVSKRDKKNTVFCLKSDDFGKKEVVATAVGELPFTSATAADISQDGSKILIKNYFKIYYWDRKQGETVADALLRSPKELPYVPEPQGEAIGFQPDGKAYYTISEKRYNIHPVLYRYPAKY</sequence>
<dbReference type="Proteomes" id="UP000198756">
    <property type="component" value="Unassembled WGS sequence"/>
</dbReference>
<dbReference type="SUPFAM" id="SSF82171">
    <property type="entry name" value="DPP6 N-terminal domain-like"/>
    <property type="match status" value="1"/>
</dbReference>
<organism evidence="1 2">
    <name type="scientific">Algoriphagus alkaliphilus</name>
    <dbReference type="NCBI Taxonomy" id="279824"/>
    <lineage>
        <taxon>Bacteria</taxon>
        <taxon>Pseudomonadati</taxon>
        <taxon>Bacteroidota</taxon>
        <taxon>Cytophagia</taxon>
        <taxon>Cytophagales</taxon>
        <taxon>Cyclobacteriaceae</taxon>
        <taxon>Algoriphagus</taxon>
    </lineage>
</organism>
<keyword evidence="2" id="KW-1185">Reference proteome</keyword>
<gene>
    <name evidence="1" type="ORF">SAMN03080617_02775</name>
</gene>
<dbReference type="AlphaFoldDB" id="A0A1G5YS81"/>
<evidence type="ECO:0008006" key="3">
    <source>
        <dbReference type="Google" id="ProtNLM"/>
    </source>
</evidence>
<dbReference type="RefSeq" id="WP_245693267.1">
    <property type="nucleotide sequence ID" value="NZ_FMXE01000020.1"/>
</dbReference>
<evidence type="ECO:0000313" key="2">
    <source>
        <dbReference type="Proteomes" id="UP000198756"/>
    </source>
</evidence>
<protein>
    <recommendedName>
        <fullName evidence="3">WD40-like Beta Propeller Repeat</fullName>
    </recommendedName>
</protein>
<accession>A0A1G5YS81</accession>
<dbReference type="EMBL" id="FMXE01000020">
    <property type="protein sequence ID" value="SDA85274.1"/>
    <property type="molecule type" value="Genomic_DNA"/>
</dbReference>
<name>A0A1G5YS81_9BACT</name>
<evidence type="ECO:0000313" key="1">
    <source>
        <dbReference type="EMBL" id="SDA85274.1"/>
    </source>
</evidence>
<proteinExistence type="predicted"/>
<reference evidence="2" key="1">
    <citation type="submission" date="2016-10" db="EMBL/GenBank/DDBJ databases">
        <authorList>
            <person name="Varghese N."/>
            <person name="Submissions S."/>
        </authorList>
    </citation>
    <scope>NUCLEOTIDE SEQUENCE [LARGE SCALE GENOMIC DNA]</scope>
    <source>
        <strain evidence="2">DSM 22703</strain>
    </source>
</reference>
<dbReference type="STRING" id="279824.SAMN03080617_02775"/>